<feature type="region of interest" description="Disordered" evidence="1">
    <location>
        <begin position="33"/>
        <end position="133"/>
    </location>
</feature>
<keyword evidence="4" id="KW-1185">Reference proteome</keyword>
<feature type="chain" id="PRO_5039909237" description="Secreted protein" evidence="2">
    <location>
        <begin position="26"/>
        <end position="133"/>
    </location>
</feature>
<sequence length="133" mass="14178">MVISLATMLGVSVIAKTLFATGALSTSMDVWHCFGPHPEDEGSKKAADRPSSDAKMTTETATSHTTRAGETLRKRSVAQAPGATSSQNRPPKDAVSPNLSQTDKTVQKAPRKKPTKKASKEAQDASETLRNKK</sequence>
<organism evidence="3 4">
    <name type="scientific">Haemaphysalis longicornis</name>
    <name type="common">Bush tick</name>
    <dbReference type="NCBI Taxonomy" id="44386"/>
    <lineage>
        <taxon>Eukaryota</taxon>
        <taxon>Metazoa</taxon>
        <taxon>Ecdysozoa</taxon>
        <taxon>Arthropoda</taxon>
        <taxon>Chelicerata</taxon>
        <taxon>Arachnida</taxon>
        <taxon>Acari</taxon>
        <taxon>Parasitiformes</taxon>
        <taxon>Ixodida</taxon>
        <taxon>Ixodoidea</taxon>
        <taxon>Ixodidae</taxon>
        <taxon>Haemaphysalinae</taxon>
        <taxon>Haemaphysalis</taxon>
    </lineage>
</organism>
<gene>
    <name evidence="3" type="ORF">HPB48_006488</name>
</gene>
<dbReference type="VEuPathDB" id="VectorBase:HLOH_052904"/>
<evidence type="ECO:0000256" key="2">
    <source>
        <dbReference type="SAM" id="SignalP"/>
    </source>
</evidence>
<keyword evidence="2" id="KW-0732">Signal</keyword>
<dbReference type="AlphaFoldDB" id="A0A9J6GJQ7"/>
<evidence type="ECO:0000256" key="1">
    <source>
        <dbReference type="SAM" id="MobiDB-lite"/>
    </source>
</evidence>
<evidence type="ECO:0008006" key="5">
    <source>
        <dbReference type="Google" id="ProtNLM"/>
    </source>
</evidence>
<evidence type="ECO:0000313" key="3">
    <source>
        <dbReference type="EMBL" id="KAH9375539.1"/>
    </source>
</evidence>
<evidence type="ECO:0000313" key="4">
    <source>
        <dbReference type="Proteomes" id="UP000821853"/>
    </source>
</evidence>
<feature type="compositionally biased region" description="Basic and acidic residues" evidence="1">
    <location>
        <begin position="37"/>
        <end position="52"/>
    </location>
</feature>
<feature type="compositionally biased region" description="Basic and acidic residues" evidence="1">
    <location>
        <begin position="118"/>
        <end position="133"/>
    </location>
</feature>
<protein>
    <recommendedName>
        <fullName evidence="5">Secreted protein</fullName>
    </recommendedName>
</protein>
<name>A0A9J6GJQ7_HAELO</name>
<dbReference type="EMBL" id="JABSTR010000007">
    <property type="protein sequence ID" value="KAH9375539.1"/>
    <property type="molecule type" value="Genomic_DNA"/>
</dbReference>
<feature type="compositionally biased region" description="Low complexity" evidence="1">
    <location>
        <begin position="57"/>
        <end position="66"/>
    </location>
</feature>
<proteinExistence type="predicted"/>
<comment type="caution">
    <text evidence="3">The sequence shown here is derived from an EMBL/GenBank/DDBJ whole genome shotgun (WGS) entry which is preliminary data.</text>
</comment>
<reference evidence="3 4" key="1">
    <citation type="journal article" date="2020" name="Cell">
        <title>Large-Scale Comparative Analyses of Tick Genomes Elucidate Their Genetic Diversity and Vector Capacities.</title>
        <authorList>
            <consortium name="Tick Genome and Microbiome Consortium (TIGMIC)"/>
            <person name="Jia N."/>
            <person name="Wang J."/>
            <person name="Shi W."/>
            <person name="Du L."/>
            <person name="Sun Y."/>
            <person name="Zhan W."/>
            <person name="Jiang J.F."/>
            <person name="Wang Q."/>
            <person name="Zhang B."/>
            <person name="Ji P."/>
            <person name="Bell-Sakyi L."/>
            <person name="Cui X.M."/>
            <person name="Yuan T.T."/>
            <person name="Jiang B.G."/>
            <person name="Yang W.F."/>
            <person name="Lam T.T."/>
            <person name="Chang Q.C."/>
            <person name="Ding S.J."/>
            <person name="Wang X.J."/>
            <person name="Zhu J.G."/>
            <person name="Ruan X.D."/>
            <person name="Zhao L."/>
            <person name="Wei J.T."/>
            <person name="Ye R.Z."/>
            <person name="Que T.C."/>
            <person name="Du C.H."/>
            <person name="Zhou Y.H."/>
            <person name="Cheng J.X."/>
            <person name="Dai P.F."/>
            <person name="Guo W.B."/>
            <person name="Han X.H."/>
            <person name="Huang E.J."/>
            <person name="Li L.F."/>
            <person name="Wei W."/>
            <person name="Gao Y.C."/>
            <person name="Liu J.Z."/>
            <person name="Shao H.Z."/>
            <person name="Wang X."/>
            <person name="Wang C.C."/>
            <person name="Yang T.C."/>
            <person name="Huo Q.B."/>
            <person name="Li W."/>
            <person name="Chen H.Y."/>
            <person name="Chen S.E."/>
            <person name="Zhou L.G."/>
            <person name="Ni X.B."/>
            <person name="Tian J.H."/>
            <person name="Sheng Y."/>
            <person name="Liu T."/>
            <person name="Pan Y.S."/>
            <person name="Xia L.Y."/>
            <person name="Li J."/>
            <person name="Zhao F."/>
            <person name="Cao W.C."/>
        </authorList>
    </citation>
    <scope>NUCLEOTIDE SEQUENCE [LARGE SCALE GENOMIC DNA]</scope>
    <source>
        <strain evidence="3">HaeL-2018</strain>
    </source>
</reference>
<feature type="signal peptide" evidence="2">
    <location>
        <begin position="1"/>
        <end position="25"/>
    </location>
</feature>
<dbReference type="Proteomes" id="UP000821853">
    <property type="component" value="Chromosome 5"/>
</dbReference>
<accession>A0A9J6GJQ7</accession>